<evidence type="ECO:0000313" key="6">
    <source>
        <dbReference type="Proteomes" id="UP000019247"/>
    </source>
</evidence>
<feature type="compositionally biased region" description="Low complexity" evidence="1">
    <location>
        <begin position="112"/>
        <end position="128"/>
    </location>
</feature>
<keyword evidence="2" id="KW-0812">Transmembrane</keyword>
<dbReference type="RefSeq" id="WP_033614201.1">
    <property type="nucleotide sequence ID" value="NZ_KK036501.1"/>
</dbReference>
<dbReference type="AlphaFoldDB" id="W6T7F2"/>
<feature type="region of interest" description="Disordered" evidence="1">
    <location>
        <begin position="31"/>
        <end position="75"/>
    </location>
</feature>
<keyword evidence="2" id="KW-1133">Transmembrane helix</keyword>
<dbReference type="InterPro" id="IPR045155">
    <property type="entry name" value="Beta-lactam_cat"/>
</dbReference>
<feature type="domain" description="Zinc-ribbon" evidence="3">
    <location>
        <begin position="2"/>
        <end position="24"/>
    </location>
</feature>
<evidence type="ECO:0000256" key="1">
    <source>
        <dbReference type="SAM" id="MobiDB-lite"/>
    </source>
</evidence>
<comment type="caution">
    <text evidence="5">The sequence shown here is derived from an EMBL/GenBank/DDBJ whole genome shotgun (WGS) entry which is preliminary data.</text>
</comment>
<dbReference type="EMBL" id="AWWK01000049">
    <property type="protein sequence ID" value="ETY73783.1"/>
    <property type="molecule type" value="Genomic_DNA"/>
</dbReference>
<protein>
    <submittedName>
        <fullName evidence="5">Beta-lactamase</fullName>
    </submittedName>
</protein>
<evidence type="ECO:0000259" key="3">
    <source>
        <dbReference type="Pfam" id="PF13240"/>
    </source>
</evidence>
<dbReference type="GO" id="GO:0008800">
    <property type="term" value="F:beta-lactamase activity"/>
    <property type="evidence" value="ECO:0007669"/>
    <property type="project" value="InterPro"/>
</dbReference>
<feature type="transmembrane region" description="Helical" evidence="2">
    <location>
        <begin position="83"/>
        <end position="105"/>
    </location>
</feature>
<dbReference type="Pfam" id="PF13354">
    <property type="entry name" value="Beta-lactamase2"/>
    <property type="match status" value="1"/>
</dbReference>
<dbReference type="Pfam" id="PF13240">
    <property type="entry name" value="Zn_Ribbon_1"/>
    <property type="match status" value="1"/>
</dbReference>
<dbReference type="PANTHER" id="PTHR35333">
    <property type="entry name" value="BETA-LACTAMASE"/>
    <property type="match status" value="1"/>
</dbReference>
<feature type="compositionally biased region" description="Low complexity" evidence="1">
    <location>
        <begin position="51"/>
        <end position="66"/>
    </location>
</feature>
<dbReference type="Gene3D" id="3.40.710.10">
    <property type="entry name" value="DD-peptidase/beta-lactamase superfamily"/>
    <property type="match status" value="1"/>
</dbReference>
<dbReference type="InterPro" id="IPR026870">
    <property type="entry name" value="Zinc_ribbon_dom"/>
</dbReference>
<gene>
    <name evidence="5" type="ORF">LFAB_10575</name>
</gene>
<name>W6T7F2_9LACO</name>
<dbReference type="STRING" id="1400520.LFAB_10575"/>
<reference evidence="5 6" key="1">
    <citation type="journal article" date="2014" name="Genome Announc.">
        <title>Genome Sequence of Lactobacillus fabifermentans Strain T30PCM01, Isolated from Fermenting Grape Marc.</title>
        <authorList>
            <person name="Treu L."/>
            <person name="Vendramin V."/>
            <person name="Bovo B."/>
            <person name="Giacomini A."/>
            <person name="Corich V."/>
            <person name="Campanaro S."/>
        </authorList>
    </citation>
    <scope>NUCLEOTIDE SEQUENCE [LARGE SCALE GENOMIC DNA]</scope>
    <source>
        <strain evidence="5 6">T30PCM01</strain>
    </source>
</reference>
<dbReference type="SUPFAM" id="SSF56601">
    <property type="entry name" value="beta-lactamase/transpeptidase-like"/>
    <property type="match status" value="1"/>
</dbReference>
<dbReference type="OrthoDB" id="9775096at2"/>
<dbReference type="Proteomes" id="UP000019247">
    <property type="component" value="Unassembled WGS sequence"/>
</dbReference>
<dbReference type="GO" id="GO:0030655">
    <property type="term" value="P:beta-lactam antibiotic catabolic process"/>
    <property type="evidence" value="ECO:0007669"/>
    <property type="project" value="InterPro"/>
</dbReference>
<keyword evidence="2" id="KW-0472">Membrane</keyword>
<dbReference type="PATRIC" id="fig|1400520.3.peg.2063"/>
<feature type="domain" description="Beta-lactamase class A catalytic" evidence="4">
    <location>
        <begin position="159"/>
        <end position="368"/>
    </location>
</feature>
<dbReference type="eggNOG" id="COG2367">
    <property type="taxonomic scope" value="Bacteria"/>
</dbReference>
<dbReference type="GO" id="GO:0046677">
    <property type="term" value="P:response to antibiotic"/>
    <property type="evidence" value="ECO:0007669"/>
    <property type="project" value="InterPro"/>
</dbReference>
<dbReference type="InterPro" id="IPR012338">
    <property type="entry name" value="Beta-lactam/transpept-like"/>
</dbReference>
<feature type="region of interest" description="Disordered" evidence="1">
    <location>
        <begin position="112"/>
        <end position="133"/>
    </location>
</feature>
<dbReference type="InterPro" id="IPR000871">
    <property type="entry name" value="Beta-lactam_class-A"/>
</dbReference>
<organism evidence="5 6">
    <name type="scientific">Lactiplantibacillus fabifermentans T30PCM01</name>
    <dbReference type="NCBI Taxonomy" id="1400520"/>
    <lineage>
        <taxon>Bacteria</taxon>
        <taxon>Bacillati</taxon>
        <taxon>Bacillota</taxon>
        <taxon>Bacilli</taxon>
        <taxon>Lactobacillales</taxon>
        <taxon>Lactobacillaceae</taxon>
        <taxon>Lactiplantibacillus</taxon>
    </lineage>
</organism>
<accession>W6T7F2</accession>
<proteinExistence type="predicted"/>
<evidence type="ECO:0000256" key="2">
    <source>
        <dbReference type="SAM" id="Phobius"/>
    </source>
</evidence>
<dbReference type="HOGENOM" id="CLU_031960_9_4_9"/>
<evidence type="ECO:0000313" key="5">
    <source>
        <dbReference type="EMBL" id="ETY73783.1"/>
    </source>
</evidence>
<dbReference type="PANTHER" id="PTHR35333:SF3">
    <property type="entry name" value="BETA-LACTAMASE-TYPE TRANSPEPTIDASE FOLD CONTAINING PROTEIN"/>
    <property type="match status" value="1"/>
</dbReference>
<evidence type="ECO:0000259" key="4">
    <source>
        <dbReference type="Pfam" id="PF13354"/>
    </source>
</evidence>
<sequence length="396" mass="41747">MFCKYCGTKNPAEANFCENCGHSLVTSRSALQRNSKAEPASQAAAKKKTVAPKPAATATRARPAPTHSRVARRRLGAKSRQSIPWLLAGIILLLVSGALIAARLMQPSSSISTASSSTAASSSTSSTSKADAWPTQTVQKVVTTNLAGLSGKSSVAVLSVDSSAKVVENNTKQRAASLIELFIMITAYQQVKAGTLNLGDTYLLQASDKVGGTGNMQSLPNGTAFSYQQVLNRMITDSDNTAANIMINKVGGIAVVNAEIKRLGLTHTVLARKLMDTSALQAGKDNYTSAGDVAKVLKKMYNHQLIDATEDAAMLDILAKNTDHTMLPHSLPSEAQVYNLTGAYTAYGVKNDAAIIKNNYGAFVVVMLGENGQASAQTKAMNQLGNSLYTTLLAKS</sequence>